<dbReference type="Gene3D" id="1.20.120.20">
    <property type="entry name" value="Apolipoprotein"/>
    <property type="match status" value="1"/>
</dbReference>
<evidence type="ECO:0000313" key="2">
    <source>
        <dbReference type="Proteomes" id="UP000502823"/>
    </source>
</evidence>
<dbReference type="GO" id="GO:0005576">
    <property type="term" value="C:extracellular region"/>
    <property type="evidence" value="ECO:0007669"/>
    <property type="project" value="InterPro"/>
</dbReference>
<protein>
    <submittedName>
        <fullName evidence="1">Uncharacterized protein</fullName>
    </submittedName>
</protein>
<keyword evidence="2" id="KW-1185">Reference proteome</keyword>
<dbReference type="EMBL" id="BLKM01000687">
    <property type="protein sequence ID" value="GFG37236.1"/>
    <property type="molecule type" value="Genomic_DNA"/>
</dbReference>
<organism evidence="1 2">
    <name type="scientific">Coptotermes formosanus</name>
    <name type="common">Formosan subterranean termite</name>
    <dbReference type="NCBI Taxonomy" id="36987"/>
    <lineage>
        <taxon>Eukaryota</taxon>
        <taxon>Metazoa</taxon>
        <taxon>Ecdysozoa</taxon>
        <taxon>Arthropoda</taxon>
        <taxon>Hexapoda</taxon>
        <taxon>Insecta</taxon>
        <taxon>Pterygota</taxon>
        <taxon>Neoptera</taxon>
        <taxon>Polyneoptera</taxon>
        <taxon>Dictyoptera</taxon>
        <taxon>Blattodea</taxon>
        <taxon>Blattoidea</taxon>
        <taxon>Termitoidae</taxon>
        <taxon>Rhinotermitidae</taxon>
        <taxon>Coptotermes</taxon>
    </lineage>
</organism>
<proteinExistence type="predicted"/>
<dbReference type="InParanoid" id="A0A6L2PXH3"/>
<dbReference type="GO" id="GO:0008289">
    <property type="term" value="F:lipid binding"/>
    <property type="evidence" value="ECO:0007669"/>
    <property type="project" value="InterPro"/>
</dbReference>
<dbReference type="AlphaFoldDB" id="A0A6L2PXH3"/>
<dbReference type="Pfam" id="PF07464">
    <property type="entry name" value="ApoLp-III"/>
    <property type="match status" value="1"/>
</dbReference>
<dbReference type="GO" id="GO:0006869">
    <property type="term" value="P:lipid transport"/>
    <property type="evidence" value="ECO:0007669"/>
    <property type="project" value="InterPro"/>
</dbReference>
<evidence type="ECO:0000313" key="1">
    <source>
        <dbReference type="EMBL" id="GFG37236.1"/>
    </source>
</evidence>
<dbReference type="OrthoDB" id="6755152at2759"/>
<reference evidence="2" key="1">
    <citation type="submission" date="2020-01" db="EMBL/GenBank/DDBJ databases">
        <title>Draft genome sequence of the Termite Coptotermes fromosanus.</title>
        <authorList>
            <person name="Itakura S."/>
            <person name="Yosikawa Y."/>
            <person name="Umezawa K."/>
        </authorList>
    </citation>
    <scope>NUCLEOTIDE SEQUENCE [LARGE SCALE GENOMIC DNA]</scope>
</reference>
<name>A0A6L2PXH3_COPFO</name>
<dbReference type="CDD" id="cd13769">
    <property type="entry name" value="ApoLp-III_like"/>
    <property type="match status" value="1"/>
</dbReference>
<sequence>MSGRPTGASLSISALHINKRTVLSGVSAHRFYTNALRHKYGNHQDYVGDCCNSALHHADVTRACNAFRKRKYRCHAGGMSFEQILEAGVAKRTTTASPSTGNQLQEALTRAQQAVSNAATEVSQALGLNNLPAPETVASQLHNQSLSFARTVGQFVGQLQNEISAHQGEFTNLLQSVATKWNETATNLQAHTTEVTRTTQELRTSFNSGLQSFFDEAQKIVNAIVPNAQAASDNLQQIARTALDRVQETANEFRSSLQATTQNTTAD</sequence>
<dbReference type="SUPFAM" id="SSF47857">
    <property type="entry name" value="Apolipophorin-III"/>
    <property type="match status" value="1"/>
</dbReference>
<gene>
    <name evidence="1" type="ORF">Cfor_10931</name>
</gene>
<dbReference type="Proteomes" id="UP000502823">
    <property type="component" value="Unassembled WGS sequence"/>
</dbReference>
<dbReference type="InterPro" id="IPR010009">
    <property type="entry name" value="ApoLp-III"/>
</dbReference>
<comment type="caution">
    <text evidence="1">The sequence shown here is derived from an EMBL/GenBank/DDBJ whole genome shotgun (WGS) entry which is preliminary data.</text>
</comment>
<accession>A0A6L2PXH3</accession>